<name>A0AAN5CEY6_9BILA</name>
<dbReference type="Proteomes" id="UP001328107">
    <property type="component" value="Unassembled WGS sequence"/>
</dbReference>
<feature type="non-terminal residue" evidence="1">
    <location>
        <position position="180"/>
    </location>
</feature>
<accession>A0AAN5CEY6</accession>
<feature type="non-terminal residue" evidence="1">
    <location>
        <position position="1"/>
    </location>
</feature>
<gene>
    <name evidence="1" type="ORF">PMAYCL1PPCAC_09546</name>
</gene>
<comment type="caution">
    <text evidence="1">The sequence shown here is derived from an EMBL/GenBank/DDBJ whole genome shotgun (WGS) entry which is preliminary data.</text>
</comment>
<dbReference type="AlphaFoldDB" id="A0AAN5CEY6"/>
<reference evidence="2" key="1">
    <citation type="submission" date="2022-10" db="EMBL/GenBank/DDBJ databases">
        <title>Genome assembly of Pristionchus species.</title>
        <authorList>
            <person name="Yoshida K."/>
            <person name="Sommer R.J."/>
        </authorList>
    </citation>
    <scope>NUCLEOTIDE SEQUENCE [LARGE SCALE GENOMIC DNA]</scope>
    <source>
        <strain evidence="2">RS5460</strain>
    </source>
</reference>
<dbReference type="EMBL" id="BTRK01000002">
    <property type="protein sequence ID" value="GMR39351.1"/>
    <property type="molecule type" value="Genomic_DNA"/>
</dbReference>
<proteinExistence type="predicted"/>
<evidence type="ECO:0000313" key="1">
    <source>
        <dbReference type="EMBL" id="GMR39351.1"/>
    </source>
</evidence>
<organism evidence="1 2">
    <name type="scientific">Pristionchus mayeri</name>
    <dbReference type="NCBI Taxonomy" id="1317129"/>
    <lineage>
        <taxon>Eukaryota</taxon>
        <taxon>Metazoa</taxon>
        <taxon>Ecdysozoa</taxon>
        <taxon>Nematoda</taxon>
        <taxon>Chromadorea</taxon>
        <taxon>Rhabditida</taxon>
        <taxon>Rhabditina</taxon>
        <taxon>Diplogasteromorpha</taxon>
        <taxon>Diplogasteroidea</taxon>
        <taxon>Neodiplogasteridae</taxon>
        <taxon>Pristionchus</taxon>
    </lineage>
</organism>
<protein>
    <submittedName>
        <fullName evidence="1">Uncharacterized protein</fullName>
    </submittedName>
</protein>
<evidence type="ECO:0000313" key="2">
    <source>
        <dbReference type="Proteomes" id="UP001328107"/>
    </source>
</evidence>
<keyword evidence="2" id="KW-1185">Reference proteome</keyword>
<sequence length="180" mass="20573">CDFKMLNVISNFFQGEVGYAKMTEARIKVLKEASDHLQIAAKFSAIVLALSTSDKITEQMRTNFIDSLQSQSEIDDVLGSRAFEEAVLNTAAKLCKHPIELDANIRNFINNVMNDELIIKDDAIIVEAIRQILSDTSRCLNNAYEYMEVMRTLPPFEASTEAQRKHFRDLKCRRRHIEIS</sequence>